<dbReference type="PANTHER" id="PTHR13659">
    <property type="entry name" value="AUTOSOMAL HIGHLY CONSERVED PROTEIN"/>
    <property type="match status" value="1"/>
</dbReference>
<feature type="domain" description="RDD" evidence="6">
    <location>
        <begin position="121"/>
        <end position="224"/>
    </location>
</feature>
<accession>A0AA36G8C4</accession>
<evidence type="ECO:0000256" key="3">
    <source>
        <dbReference type="ARBA" id="ARBA00022989"/>
    </source>
</evidence>
<evidence type="ECO:0000256" key="5">
    <source>
        <dbReference type="SAM" id="Phobius"/>
    </source>
</evidence>
<proteinExistence type="predicted"/>
<dbReference type="PANTHER" id="PTHR13659:SF5">
    <property type="entry name" value="PROTEIN FAM8A1"/>
    <property type="match status" value="1"/>
</dbReference>
<evidence type="ECO:0000313" key="7">
    <source>
        <dbReference type="EMBL" id="CAJ0583025.1"/>
    </source>
</evidence>
<dbReference type="InterPro" id="IPR039871">
    <property type="entry name" value="FAM8A1"/>
</dbReference>
<dbReference type="AlphaFoldDB" id="A0AA36G8C4"/>
<dbReference type="Proteomes" id="UP001177023">
    <property type="component" value="Unassembled WGS sequence"/>
</dbReference>
<dbReference type="Pfam" id="PF06271">
    <property type="entry name" value="RDD"/>
    <property type="match status" value="1"/>
</dbReference>
<feature type="transmembrane region" description="Helical" evidence="5">
    <location>
        <begin position="183"/>
        <end position="202"/>
    </location>
</feature>
<evidence type="ECO:0000256" key="2">
    <source>
        <dbReference type="ARBA" id="ARBA00022692"/>
    </source>
</evidence>
<reference evidence="7" key="1">
    <citation type="submission" date="2023-06" db="EMBL/GenBank/DDBJ databases">
        <authorList>
            <person name="Delattre M."/>
        </authorList>
    </citation>
    <scope>NUCLEOTIDE SEQUENCE</scope>
    <source>
        <strain evidence="7">AF72</strain>
    </source>
</reference>
<feature type="non-terminal residue" evidence="7">
    <location>
        <position position="290"/>
    </location>
</feature>
<dbReference type="GO" id="GO:0016020">
    <property type="term" value="C:membrane"/>
    <property type="evidence" value="ECO:0007669"/>
    <property type="project" value="UniProtKB-SubCell"/>
</dbReference>
<keyword evidence="2 5" id="KW-0812">Transmembrane</keyword>
<protein>
    <recommendedName>
        <fullName evidence="6">RDD domain-containing protein</fullName>
    </recommendedName>
</protein>
<keyword evidence="3 5" id="KW-1133">Transmembrane helix</keyword>
<feature type="transmembrane region" description="Helical" evidence="5">
    <location>
        <begin position="127"/>
        <end position="148"/>
    </location>
</feature>
<comment type="caution">
    <text evidence="7">The sequence shown here is derived from an EMBL/GenBank/DDBJ whole genome shotgun (WGS) entry which is preliminary data.</text>
</comment>
<comment type="subcellular location">
    <subcellularLocation>
        <location evidence="1">Membrane</location>
        <topology evidence="1">Multi-pass membrane protein</topology>
    </subcellularLocation>
</comment>
<gene>
    <name evidence="7" type="ORF">MSPICULIGERA_LOCUS21143</name>
</gene>
<keyword evidence="8" id="KW-1185">Reference proteome</keyword>
<keyword evidence="4 5" id="KW-0472">Membrane</keyword>
<name>A0AA36G8C4_9BILA</name>
<evidence type="ECO:0000256" key="4">
    <source>
        <dbReference type="ARBA" id="ARBA00023136"/>
    </source>
</evidence>
<evidence type="ECO:0000313" key="8">
    <source>
        <dbReference type="Proteomes" id="UP001177023"/>
    </source>
</evidence>
<evidence type="ECO:0000256" key="1">
    <source>
        <dbReference type="ARBA" id="ARBA00004141"/>
    </source>
</evidence>
<dbReference type="EMBL" id="CATQJA010002665">
    <property type="protein sequence ID" value="CAJ0583025.1"/>
    <property type="molecule type" value="Genomic_DNA"/>
</dbReference>
<evidence type="ECO:0000259" key="6">
    <source>
        <dbReference type="Pfam" id="PF06271"/>
    </source>
</evidence>
<organism evidence="7 8">
    <name type="scientific">Mesorhabditis spiculigera</name>
    <dbReference type="NCBI Taxonomy" id="96644"/>
    <lineage>
        <taxon>Eukaryota</taxon>
        <taxon>Metazoa</taxon>
        <taxon>Ecdysozoa</taxon>
        <taxon>Nematoda</taxon>
        <taxon>Chromadorea</taxon>
        <taxon>Rhabditida</taxon>
        <taxon>Rhabditina</taxon>
        <taxon>Rhabditomorpha</taxon>
        <taxon>Rhabditoidea</taxon>
        <taxon>Rhabditidae</taxon>
        <taxon>Mesorhabditinae</taxon>
        <taxon>Mesorhabditis</taxon>
    </lineage>
</organism>
<sequence>MNEFQAWNEEQMLGPVCYETTGEWAEHLRKWMAVTNRWYDFHREAWLNAQNSAYQQVFGNTPSANGVPPNLPNGFTAFQPRPAQHFANGTQPNGAAHQNQFFAQAFDANQQNRRFRRCRIPGMAPRIVAELIDYALCMFIKLLIHYVLLSFDLVSFDAYEVLYENPDPINLYALAPELLPAEFIAKLLISLLEAVFIAYGCGRIGKGQTPGKYLVGVQVIDAKQTVGVPGSPELVDVKGRPQVKFTRSLLRSFLKNMIVNAFLPLATVTHAFQFDRVIYDFPARTLVVKA</sequence>
<dbReference type="InterPro" id="IPR010432">
    <property type="entry name" value="RDD"/>
</dbReference>